<reference evidence="2 3" key="1">
    <citation type="journal article" date="1998" name="Science">
        <title>Genome sequence of the nematode C. elegans: a platform for investigating biology.</title>
        <authorList>
            <consortium name="The C. elegans sequencing consortium"/>
            <person name="Sulson J.E."/>
            <person name="Waterston R."/>
        </authorList>
    </citation>
    <scope>NUCLEOTIDE SEQUENCE [LARGE SCALE GENOMIC DNA]</scope>
    <source>
        <strain evidence="2 3">Bristol N2</strain>
    </source>
</reference>
<feature type="transmembrane region" description="Helical" evidence="1">
    <location>
        <begin position="68"/>
        <end position="89"/>
    </location>
</feature>
<name>O18104_CAEEL</name>
<keyword evidence="1" id="KW-1133">Transmembrane helix</keyword>
<dbReference type="UCSC" id="T21B4.9">
    <property type="organism name" value="c. elegans"/>
</dbReference>
<keyword evidence="1" id="KW-0812">Transmembrane</keyword>
<feature type="transmembrane region" description="Helical" evidence="1">
    <location>
        <begin position="109"/>
        <end position="129"/>
    </location>
</feature>
<evidence type="ECO:0000313" key="2">
    <source>
        <dbReference type="EMBL" id="CAB03376.1"/>
    </source>
</evidence>
<dbReference type="STRING" id="6239.T21B4.9.1"/>
<dbReference type="Proteomes" id="UP000001940">
    <property type="component" value="Chromosome II"/>
</dbReference>
<dbReference type="PANTHER" id="PTHR22941">
    <property type="entry name" value="SERPENTINE RECEPTOR"/>
    <property type="match status" value="1"/>
</dbReference>
<dbReference type="PANTHER" id="PTHR22941:SF34">
    <property type="entry name" value="SERPENTINE RECEPTOR, CLASS H-RELATED"/>
    <property type="match status" value="1"/>
</dbReference>
<feature type="transmembrane region" description="Helical" evidence="1">
    <location>
        <begin position="216"/>
        <end position="237"/>
    </location>
</feature>
<dbReference type="SMR" id="O18104"/>
<dbReference type="EMBL" id="BX284602">
    <property type="protein sequence ID" value="CAB03376.1"/>
    <property type="molecule type" value="Genomic_DNA"/>
</dbReference>
<feature type="transmembrane region" description="Helical" evidence="1">
    <location>
        <begin position="150"/>
        <end position="171"/>
    </location>
</feature>
<dbReference type="WormBase" id="T21B4.9">
    <property type="protein sequence ID" value="CE16434"/>
    <property type="gene ID" value="WBGene00005291"/>
    <property type="gene designation" value="srh-70"/>
</dbReference>
<dbReference type="Pfam" id="PF10318">
    <property type="entry name" value="7TM_GPCR_Srh"/>
    <property type="match status" value="1"/>
</dbReference>
<dbReference type="PIR" id="T25055">
    <property type="entry name" value="T25055"/>
</dbReference>
<feature type="transmembrane region" description="Helical" evidence="1">
    <location>
        <begin position="297"/>
        <end position="315"/>
    </location>
</feature>
<dbReference type="AGR" id="WB:WBGene00005291"/>
<evidence type="ECO:0000313" key="4">
    <source>
        <dbReference type="WormBase" id="T21B4.9"/>
    </source>
</evidence>
<dbReference type="FunCoup" id="O18104">
    <property type="interactions" value="2"/>
</dbReference>
<dbReference type="GeneID" id="188678"/>
<dbReference type="HOGENOM" id="CLU_042960_0_0_1"/>
<protein>
    <submittedName>
        <fullName evidence="2">Serpentine Receptor, class H</fullName>
    </submittedName>
</protein>
<keyword evidence="1" id="KW-0472">Membrane</keyword>
<sequence length="334" mass="38394">MNLTFYFTTIYPIICPMENRYFATKAGYTNTCRSIGVISLPIHFLTGYCILFKTPEEMRPVRNSLINLWFWCSLSQIMVSFFFTPFYYLPYMAGFSAGFGTDLNIPTIIQLYIIFAIDAANMMAVVILFENRSSLIFKNKFRISKTRSQVCWIASNFLVGIACLAPMTFIIPEQNKAKLDILKTFPCPTKEFFATSTTVFTIDPYWETFIANSFKITRLVSGLQVIFFSSCCIYYLCISKTTISLQTRQYQIRSFIGLIIQTFIPILLVVIPLTIFLSQQKHEAYDQIKNNITGISFVSYSAIASMSIILVHQPYRTFILSCFMKETKIAFSQI</sequence>
<evidence type="ECO:0000313" key="3">
    <source>
        <dbReference type="Proteomes" id="UP000001940"/>
    </source>
</evidence>
<keyword evidence="3" id="KW-1185">Reference proteome</keyword>
<dbReference type="Bgee" id="WBGene00005291">
    <property type="expression patterns" value="Expressed in adult organism and 1 other cell type or tissue"/>
</dbReference>
<dbReference type="CTD" id="188678"/>
<accession>O18104</accession>
<dbReference type="InterPro" id="IPR019422">
    <property type="entry name" value="7TM_GPCR_serpentine_rcpt_Srh"/>
</dbReference>
<dbReference type="RefSeq" id="NP_496673.1">
    <property type="nucleotide sequence ID" value="NM_064272.3"/>
</dbReference>
<dbReference type="PaxDb" id="6239-T21B4.9"/>
<evidence type="ECO:0000256" key="1">
    <source>
        <dbReference type="SAM" id="Phobius"/>
    </source>
</evidence>
<gene>
    <name evidence="2 4" type="primary">srh-70</name>
    <name evidence="2" type="ORF">CELE_T21B4.9</name>
    <name evidence="4" type="ORF">T21B4.9</name>
</gene>
<dbReference type="OrthoDB" id="5854902at2759"/>
<keyword evidence="2" id="KW-0675">Receptor</keyword>
<proteinExistence type="predicted"/>
<dbReference type="AlphaFoldDB" id="O18104"/>
<dbReference type="InParanoid" id="O18104"/>
<feature type="transmembrane region" description="Helical" evidence="1">
    <location>
        <begin position="258"/>
        <end position="277"/>
    </location>
</feature>
<dbReference type="InterPro" id="IPR053220">
    <property type="entry name" value="Nematode_rcpt-like_serp_H"/>
</dbReference>
<organism evidence="2 3">
    <name type="scientific">Caenorhabditis elegans</name>
    <dbReference type="NCBI Taxonomy" id="6239"/>
    <lineage>
        <taxon>Eukaryota</taxon>
        <taxon>Metazoa</taxon>
        <taxon>Ecdysozoa</taxon>
        <taxon>Nematoda</taxon>
        <taxon>Chromadorea</taxon>
        <taxon>Rhabditida</taxon>
        <taxon>Rhabditina</taxon>
        <taxon>Rhabditomorpha</taxon>
        <taxon>Rhabditoidea</taxon>
        <taxon>Rhabditidae</taxon>
        <taxon>Peloderinae</taxon>
        <taxon>Caenorhabditis</taxon>
    </lineage>
</organism>
<dbReference type="KEGG" id="cel:CELE_T21B4.9"/>
<dbReference type="PhylomeDB" id="O18104"/>